<sequence length="130" mass="14731">MSGQKQENIGRRGRAVVVVLGDIGRSPRIQYHALSLARQASLKVDIVAYRGSEPHAAVLENGSIRIHKMTQWPTTPRSLPKILYPFMLLLKPLIQFLMLLWFLCLKVPSPDIFLVQVKSHFSLDKITLTN</sequence>
<dbReference type="PANTHER" id="PTHR13036:SF0">
    <property type="entry name" value="CHITOBIOSYLDIPHOSPHODOLICHOL BETA-MANNOSYLTRANSFERASE"/>
    <property type="match status" value="1"/>
</dbReference>
<gene>
    <name evidence="10" type="ORF">HHK36_009756</name>
</gene>
<evidence type="ECO:0000256" key="6">
    <source>
        <dbReference type="ARBA" id="ARBA00022824"/>
    </source>
</evidence>
<evidence type="ECO:0000256" key="9">
    <source>
        <dbReference type="SAM" id="Phobius"/>
    </source>
</evidence>
<dbReference type="InterPro" id="IPR026051">
    <property type="entry name" value="ALG1-like"/>
</dbReference>
<evidence type="ECO:0000256" key="3">
    <source>
        <dbReference type="ARBA" id="ARBA00022676"/>
    </source>
</evidence>
<dbReference type="GO" id="GO:0005789">
    <property type="term" value="C:endoplasmic reticulum membrane"/>
    <property type="evidence" value="ECO:0007669"/>
    <property type="project" value="UniProtKB-SubCell"/>
</dbReference>
<evidence type="ECO:0000256" key="8">
    <source>
        <dbReference type="ARBA" id="ARBA00023136"/>
    </source>
</evidence>
<evidence type="ECO:0000256" key="7">
    <source>
        <dbReference type="ARBA" id="ARBA00022989"/>
    </source>
</evidence>
<evidence type="ECO:0000313" key="10">
    <source>
        <dbReference type="EMBL" id="KAF8404865.1"/>
    </source>
</evidence>
<accession>A0A834ZFS6</accession>
<dbReference type="PANTHER" id="PTHR13036">
    <property type="entry name" value="BETA1,4 MANNOSYLTRANSFERASE"/>
    <property type="match status" value="1"/>
</dbReference>
<keyword evidence="7 9" id="KW-1133">Transmembrane helix</keyword>
<evidence type="ECO:0000313" key="11">
    <source>
        <dbReference type="Proteomes" id="UP000655225"/>
    </source>
</evidence>
<evidence type="ECO:0000256" key="5">
    <source>
        <dbReference type="ARBA" id="ARBA00022692"/>
    </source>
</evidence>
<keyword evidence="8 9" id="KW-0472">Membrane</keyword>
<keyword evidence="4" id="KW-0808">Transferase</keyword>
<comment type="pathway">
    <text evidence="2">Protein modification; protein glycosylation.</text>
</comment>
<reference evidence="10 11" key="1">
    <citation type="submission" date="2020-04" db="EMBL/GenBank/DDBJ databases">
        <title>Plant Genome Project.</title>
        <authorList>
            <person name="Zhang R.-G."/>
        </authorList>
    </citation>
    <scope>NUCLEOTIDE SEQUENCE [LARGE SCALE GENOMIC DNA]</scope>
    <source>
        <strain evidence="10">YNK0</strain>
        <tissue evidence="10">Leaf</tissue>
    </source>
</reference>
<organism evidence="10 11">
    <name type="scientific">Tetracentron sinense</name>
    <name type="common">Spur-leaf</name>
    <dbReference type="NCBI Taxonomy" id="13715"/>
    <lineage>
        <taxon>Eukaryota</taxon>
        <taxon>Viridiplantae</taxon>
        <taxon>Streptophyta</taxon>
        <taxon>Embryophyta</taxon>
        <taxon>Tracheophyta</taxon>
        <taxon>Spermatophyta</taxon>
        <taxon>Magnoliopsida</taxon>
        <taxon>Trochodendrales</taxon>
        <taxon>Trochodendraceae</taxon>
        <taxon>Tetracentron</taxon>
    </lineage>
</organism>
<comment type="caution">
    <text evidence="10">The sequence shown here is derived from an EMBL/GenBank/DDBJ whole genome shotgun (WGS) entry which is preliminary data.</text>
</comment>
<keyword evidence="5 9" id="KW-0812">Transmembrane</keyword>
<dbReference type="AlphaFoldDB" id="A0A834ZFS6"/>
<evidence type="ECO:0000256" key="4">
    <source>
        <dbReference type="ARBA" id="ARBA00022679"/>
    </source>
</evidence>
<keyword evidence="11" id="KW-1185">Reference proteome</keyword>
<name>A0A834ZFS6_TETSI</name>
<protein>
    <submittedName>
        <fullName evidence="10">Uncharacterized protein</fullName>
    </submittedName>
</protein>
<dbReference type="GO" id="GO:0000030">
    <property type="term" value="F:mannosyltransferase activity"/>
    <property type="evidence" value="ECO:0007669"/>
    <property type="project" value="InterPro"/>
</dbReference>
<feature type="transmembrane region" description="Helical" evidence="9">
    <location>
        <begin position="82"/>
        <end position="104"/>
    </location>
</feature>
<evidence type="ECO:0000256" key="2">
    <source>
        <dbReference type="ARBA" id="ARBA00004922"/>
    </source>
</evidence>
<keyword evidence="6" id="KW-0256">Endoplasmic reticulum</keyword>
<dbReference type="EMBL" id="JABCRI010000006">
    <property type="protein sequence ID" value="KAF8404865.1"/>
    <property type="molecule type" value="Genomic_DNA"/>
</dbReference>
<comment type="subcellular location">
    <subcellularLocation>
        <location evidence="1">Endoplasmic reticulum membrane</location>
        <topology evidence="1">Single-pass membrane protein</topology>
    </subcellularLocation>
</comment>
<evidence type="ECO:0000256" key="1">
    <source>
        <dbReference type="ARBA" id="ARBA00004389"/>
    </source>
</evidence>
<keyword evidence="3" id="KW-0328">Glycosyltransferase</keyword>
<dbReference type="Proteomes" id="UP000655225">
    <property type="component" value="Unassembled WGS sequence"/>
</dbReference>
<dbReference type="OrthoDB" id="1935192at2759"/>
<proteinExistence type="predicted"/>